<evidence type="ECO:0000256" key="1">
    <source>
        <dbReference type="SAM" id="SignalP"/>
    </source>
</evidence>
<evidence type="ECO:0000313" key="3">
    <source>
        <dbReference type="Proteomes" id="UP000789595"/>
    </source>
</evidence>
<dbReference type="EMBL" id="CAKKNE010000005">
    <property type="protein sequence ID" value="CAH0376245.1"/>
    <property type="molecule type" value="Genomic_DNA"/>
</dbReference>
<dbReference type="InterPro" id="IPR027417">
    <property type="entry name" value="P-loop_NTPase"/>
</dbReference>
<sequence length="357" mass="39336">MSLKQCLLLAWLTPRLVVAPKPRDIRGAGENAPRAFDHYRHVHVPKTAGTVFRADAARVLPRNATLHTAEKCYCTKYKIRNDAPTILFVRIPETHVLSQYAQCKYSSWARRLPRMVDFLATHDFADWLDALSTSDDDFGCYNPWNLQTRYLTCHSTRYVRDKKYDHLDGHHVVRPRKHSHHGFGRTGDVAAATRRITSFSFVGVAEHYHASLCIFAFWVRGALPQGCDCAHSDAFAAAANGSHPSMVHGVPRLSVDGLSLDVRARIAPFVAQDHEVYAAGFRRFAEAAGGVVEAATGTQVLCARDIQPATRAALGKTTAGRRLVAALDAGALPQPQPGLLPRRADGVGRVEPACSFH</sequence>
<gene>
    <name evidence="2" type="ORF">PECAL_5P08110</name>
</gene>
<name>A0A8J2WQE4_9STRA</name>
<dbReference type="AlphaFoldDB" id="A0A8J2WQE4"/>
<organism evidence="2 3">
    <name type="scientific">Pelagomonas calceolata</name>
    <dbReference type="NCBI Taxonomy" id="35677"/>
    <lineage>
        <taxon>Eukaryota</taxon>
        <taxon>Sar</taxon>
        <taxon>Stramenopiles</taxon>
        <taxon>Ochrophyta</taxon>
        <taxon>Pelagophyceae</taxon>
        <taxon>Pelagomonadales</taxon>
        <taxon>Pelagomonadaceae</taxon>
        <taxon>Pelagomonas</taxon>
    </lineage>
</organism>
<dbReference type="Proteomes" id="UP000789595">
    <property type="component" value="Unassembled WGS sequence"/>
</dbReference>
<comment type="caution">
    <text evidence="2">The sequence shown here is derived from an EMBL/GenBank/DDBJ whole genome shotgun (WGS) entry which is preliminary data.</text>
</comment>
<proteinExistence type="predicted"/>
<dbReference type="Gene3D" id="3.40.50.300">
    <property type="entry name" value="P-loop containing nucleotide triphosphate hydrolases"/>
    <property type="match status" value="1"/>
</dbReference>
<dbReference type="OrthoDB" id="432535at2759"/>
<feature type="chain" id="PRO_5035225900" evidence="1">
    <location>
        <begin position="20"/>
        <end position="357"/>
    </location>
</feature>
<evidence type="ECO:0000313" key="2">
    <source>
        <dbReference type="EMBL" id="CAH0376245.1"/>
    </source>
</evidence>
<keyword evidence="1" id="KW-0732">Signal</keyword>
<reference evidence="2" key="1">
    <citation type="submission" date="2021-11" db="EMBL/GenBank/DDBJ databases">
        <authorList>
            <consortium name="Genoscope - CEA"/>
            <person name="William W."/>
        </authorList>
    </citation>
    <scope>NUCLEOTIDE SEQUENCE</scope>
</reference>
<keyword evidence="3" id="KW-1185">Reference proteome</keyword>
<accession>A0A8J2WQE4</accession>
<protein>
    <submittedName>
        <fullName evidence="2">Uncharacterized protein</fullName>
    </submittedName>
</protein>
<feature type="signal peptide" evidence="1">
    <location>
        <begin position="1"/>
        <end position="19"/>
    </location>
</feature>